<proteinExistence type="predicted"/>
<dbReference type="InterPro" id="IPR035897">
    <property type="entry name" value="Toll_tir_struct_dom_sf"/>
</dbReference>
<reference evidence="4" key="1">
    <citation type="journal article" date="2010" name="Nat. Biotechnol.">
        <title>Draft genome sequence of the oilseed species Ricinus communis.</title>
        <authorList>
            <person name="Chan A.P."/>
            <person name="Crabtree J."/>
            <person name="Zhao Q."/>
            <person name="Lorenzi H."/>
            <person name="Orvis J."/>
            <person name="Puiu D."/>
            <person name="Melake-Berhan A."/>
            <person name="Jones K.M."/>
            <person name="Redman J."/>
            <person name="Chen G."/>
            <person name="Cahoon E.B."/>
            <person name="Gedil M."/>
            <person name="Stanke M."/>
            <person name="Haas B.J."/>
            <person name="Wortman J.R."/>
            <person name="Fraser-Liggett C.M."/>
            <person name="Ravel J."/>
            <person name="Rabinowicz P.D."/>
        </authorList>
    </citation>
    <scope>NUCLEOTIDE SEQUENCE [LARGE SCALE GENOMIC DNA]</scope>
    <source>
        <strain evidence="4">cv. Hale</strain>
    </source>
</reference>
<dbReference type="GO" id="GO:0007165">
    <property type="term" value="P:signal transduction"/>
    <property type="evidence" value="ECO:0000318"/>
    <property type="project" value="GO_Central"/>
</dbReference>
<protein>
    <submittedName>
        <fullName evidence="3">Transmembrane receptor, putative</fullName>
    </submittedName>
</protein>
<dbReference type="Proteomes" id="UP000008311">
    <property type="component" value="Unassembled WGS sequence"/>
</dbReference>
<dbReference type="Pfam" id="PF01582">
    <property type="entry name" value="TIR"/>
    <property type="match status" value="1"/>
</dbReference>
<evidence type="ECO:0000256" key="1">
    <source>
        <dbReference type="ARBA" id="ARBA00023027"/>
    </source>
</evidence>
<keyword evidence="4" id="KW-1185">Reference proteome</keyword>
<name>B9SBU0_RICCO</name>
<sequence length="110" mass="12528">MASSSSSSSSSSSVTTKTSFDVFLSFRGYASSPWCLDELMKILECRKTMQRMVLPVFYHVDPSDVEEPSGDFGDAFQKLEEKYKTSMPNWRFALKEATTLSGWDSKNHRY</sequence>
<evidence type="ECO:0000313" key="4">
    <source>
        <dbReference type="Proteomes" id="UP000008311"/>
    </source>
</evidence>
<dbReference type="GO" id="GO:0005634">
    <property type="term" value="C:nucleus"/>
    <property type="evidence" value="ECO:0000318"/>
    <property type="project" value="GO_Central"/>
</dbReference>
<dbReference type="InParanoid" id="B9SBU0"/>
<dbReference type="AlphaFoldDB" id="B9SBU0"/>
<keyword evidence="3" id="KW-0472">Membrane</keyword>
<dbReference type="EMBL" id="EQ973917">
    <property type="protein sequence ID" value="EEF38918.1"/>
    <property type="molecule type" value="Genomic_DNA"/>
</dbReference>
<dbReference type="Gene3D" id="3.40.50.10140">
    <property type="entry name" value="Toll/interleukin-1 receptor homology (TIR) domain"/>
    <property type="match status" value="1"/>
</dbReference>
<keyword evidence="3" id="KW-0675">Receptor</keyword>
<keyword evidence="3" id="KW-0812">Transmembrane</keyword>
<feature type="domain" description="TIR" evidence="2">
    <location>
        <begin position="1"/>
        <end position="110"/>
    </location>
</feature>
<dbReference type="PANTHER" id="PTHR32009">
    <property type="entry name" value="TMV RESISTANCE PROTEIN N-LIKE"/>
    <property type="match status" value="1"/>
</dbReference>
<dbReference type="InterPro" id="IPR000157">
    <property type="entry name" value="TIR_dom"/>
</dbReference>
<accession>B9SBU0</accession>
<organism evidence="3 4">
    <name type="scientific">Ricinus communis</name>
    <name type="common">Castor bean</name>
    <dbReference type="NCBI Taxonomy" id="3988"/>
    <lineage>
        <taxon>Eukaryota</taxon>
        <taxon>Viridiplantae</taxon>
        <taxon>Streptophyta</taxon>
        <taxon>Embryophyta</taxon>
        <taxon>Tracheophyta</taxon>
        <taxon>Spermatophyta</taxon>
        <taxon>Magnoliopsida</taxon>
        <taxon>eudicotyledons</taxon>
        <taxon>Gunneridae</taxon>
        <taxon>Pentapetalae</taxon>
        <taxon>rosids</taxon>
        <taxon>fabids</taxon>
        <taxon>Malpighiales</taxon>
        <taxon>Euphorbiaceae</taxon>
        <taxon>Acalyphoideae</taxon>
        <taxon>Acalypheae</taxon>
        <taxon>Ricinus</taxon>
    </lineage>
</organism>
<evidence type="ECO:0000259" key="2">
    <source>
        <dbReference type="PROSITE" id="PS50104"/>
    </source>
</evidence>
<keyword evidence="1" id="KW-0520">NAD</keyword>
<dbReference type="PANTHER" id="PTHR32009:SF149">
    <property type="entry name" value="DISEASE RESISTANCE PROTEIN (TIR-NBS-LRR CLASS)"/>
    <property type="match status" value="1"/>
</dbReference>
<dbReference type="PROSITE" id="PS50104">
    <property type="entry name" value="TIR"/>
    <property type="match status" value="1"/>
</dbReference>
<gene>
    <name evidence="3" type="ORF">RCOM_1043700</name>
</gene>
<dbReference type="SUPFAM" id="SSF52200">
    <property type="entry name" value="Toll/Interleukin receptor TIR domain"/>
    <property type="match status" value="1"/>
</dbReference>
<dbReference type="SMART" id="SM00255">
    <property type="entry name" value="TIR"/>
    <property type="match status" value="1"/>
</dbReference>
<evidence type="ECO:0000313" key="3">
    <source>
        <dbReference type="EMBL" id="EEF38918.1"/>
    </source>
</evidence>